<name>A0A6A6V2F4_9PLEO</name>
<gene>
    <name evidence="1" type="ORF">M011DRAFT_196565</name>
</gene>
<dbReference type="EMBL" id="MU006591">
    <property type="protein sequence ID" value="KAF2744079.1"/>
    <property type="molecule type" value="Genomic_DNA"/>
</dbReference>
<keyword evidence="2" id="KW-1185">Reference proteome</keyword>
<evidence type="ECO:0000313" key="2">
    <source>
        <dbReference type="Proteomes" id="UP000799440"/>
    </source>
</evidence>
<reference evidence="1" key="1">
    <citation type="journal article" date="2020" name="Stud. Mycol.">
        <title>101 Dothideomycetes genomes: a test case for predicting lifestyles and emergence of pathogens.</title>
        <authorList>
            <person name="Haridas S."/>
            <person name="Albert R."/>
            <person name="Binder M."/>
            <person name="Bloem J."/>
            <person name="Labutti K."/>
            <person name="Salamov A."/>
            <person name="Andreopoulos B."/>
            <person name="Baker S."/>
            <person name="Barry K."/>
            <person name="Bills G."/>
            <person name="Bluhm B."/>
            <person name="Cannon C."/>
            <person name="Castanera R."/>
            <person name="Culley D."/>
            <person name="Daum C."/>
            <person name="Ezra D."/>
            <person name="Gonzalez J."/>
            <person name="Henrissat B."/>
            <person name="Kuo A."/>
            <person name="Liang C."/>
            <person name="Lipzen A."/>
            <person name="Lutzoni F."/>
            <person name="Magnuson J."/>
            <person name="Mondo S."/>
            <person name="Nolan M."/>
            <person name="Ohm R."/>
            <person name="Pangilinan J."/>
            <person name="Park H.-J."/>
            <person name="Ramirez L."/>
            <person name="Alfaro M."/>
            <person name="Sun H."/>
            <person name="Tritt A."/>
            <person name="Yoshinaga Y."/>
            <person name="Zwiers L.-H."/>
            <person name="Turgeon B."/>
            <person name="Goodwin S."/>
            <person name="Spatafora J."/>
            <person name="Crous P."/>
            <person name="Grigoriev I."/>
        </authorList>
    </citation>
    <scope>NUCLEOTIDE SEQUENCE</scope>
    <source>
        <strain evidence="1">CBS 119925</strain>
    </source>
</reference>
<evidence type="ECO:0000313" key="1">
    <source>
        <dbReference type="EMBL" id="KAF2744079.1"/>
    </source>
</evidence>
<accession>A0A6A6V2F4</accession>
<dbReference type="SUPFAM" id="SSF48452">
    <property type="entry name" value="TPR-like"/>
    <property type="match status" value="1"/>
</dbReference>
<dbReference type="AlphaFoldDB" id="A0A6A6V2F4"/>
<proteinExistence type="predicted"/>
<dbReference type="InterPro" id="IPR011990">
    <property type="entry name" value="TPR-like_helical_dom_sf"/>
</dbReference>
<protein>
    <submittedName>
        <fullName evidence="1">Uncharacterized protein</fullName>
    </submittedName>
</protein>
<sequence>MPEPNEELESAVMQLNMAKANRALSEGQLYLARNIYTELLDHTPAQPAAFSNRSLCYMLLGLPHLAASDAYRAYIAADALQGHVVEGVKPMDNLKFSIFDQMFVTNETTDPWMSESRAGQSTRLSLVRSC</sequence>
<dbReference type="Proteomes" id="UP000799440">
    <property type="component" value="Unassembled WGS sequence"/>
</dbReference>
<organism evidence="1 2">
    <name type="scientific">Sporormia fimetaria CBS 119925</name>
    <dbReference type="NCBI Taxonomy" id="1340428"/>
    <lineage>
        <taxon>Eukaryota</taxon>
        <taxon>Fungi</taxon>
        <taxon>Dikarya</taxon>
        <taxon>Ascomycota</taxon>
        <taxon>Pezizomycotina</taxon>
        <taxon>Dothideomycetes</taxon>
        <taxon>Pleosporomycetidae</taxon>
        <taxon>Pleosporales</taxon>
        <taxon>Sporormiaceae</taxon>
        <taxon>Sporormia</taxon>
    </lineage>
</organism>
<dbReference type="Gene3D" id="1.25.40.10">
    <property type="entry name" value="Tetratricopeptide repeat domain"/>
    <property type="match status" value="1"/>
</dbReference>
<dbReference type="OrthoDB" id="438641at2759"/>